<protein>
    <submittedName>
        <fullName evidence="2">Uncharacterized protein</fullName>
    </submittedName>
</protein>
<dbReference type="Proteomes" id="UP000823941">
    <property type="component" value="Chromosome 19"/>
</dbReference>
<evidence type="ECO:0000313" key="2">
    <source>
        <dbReference type="EMBL" id="KAG7301354.1"/>
    </source>
</evidence>
<feature type="compositionally biased region" description="Polar residues" evidence="1">
    <location>
        <begin position="428"/>
        <end position="438"/>
    </location>
</feature>
<reference evidence="2 3" key="1">
    <citation type="submission" date="2021-06" db="EMBL/GenBank/DDBJ databases">
        <title>A haploid diamondback moth (Plutella xylostella L.) genome assembly resolves 31 chromosomes and identifies a diamide resistance mutation.</title>
        <authorList>
            <person name="Ward C.M."/>
            <person name="Perry K.D."/>
            <person name="Baker G."/>
            <person name="Powis K."/>
            <person name="Heckel D.G."/>
            <person name="Baxter S.W."/>
        </authorList>
    </citation>
    <scope>NUCLEOTIDE SEQUENCE [LARGE SCALE GENOMIC DNA]</scope>
    <source>
        <strain evidence="2 3">LV</strain>
        <tissue evidence="2">Single pupa</tissue>
    </source>
</reference>
<dbReference type="EMBL" id="JAHIBW010000019">
    <property type="protein sequence ID" value="KAG7301354.1"/>
    <property type="molecule type" value="Genomic_DNA"/>
</dbReference>
<evidence type="ECO:0000313" key="3">
    <source>
        <dbReference type="Proteomes" id="UP000823941"/>
    </source>
</evidence>
<feature type="compositionally biased region" description="Polar residues" evidence="1">
    <location>
        <begin position="445"/>
        <end position="455"/>
    </location>
</feature>
<gene>
    <name evidence="2" type="ORF">JYU34_014290</name>
</gene>
<feature type="region of interest" description="Disordered" evidence="1">
    <location>
        <begin position="633"/>
        <end position="724"/>
    </location>
</feature>
<feature type="region of interest" description="Disordered" evidence="1">
    <location>
        <begin position="251"/>
        <end position="284"/>
    </location>
</feature>
<keyword evidence="3" id="KW-1185">Reference proteome</keyword>
<accession>A0ABQ7Q9G0</accession>
<evidence type="ECO:0000256" key="1">
    <source>
        <dbReference type="SAM" id="MobiDB-lite"/>
    </source>
</evidence>
<feature type="compositionally biased region" description="Basic and acidic residues" evidence="1">
    <location>
        <begin position="251"/>
        <end position="264"/>
    </location>
</feature>
<name>A0ABQ7Q9G0_PLUXY</name>
<comment type="caution">
    <text evidence="2">The sequence shown here is derived from an EMBL/GenBank/DDBJ whole genome shotgun (WGS) entry which is preliminary data.</text>
</comment>
<sequence length="1013" mass="112291">MEAVEDSNCHSNSDSFSVYERYLRTFNVVDTFLGVNSSPAAHDQIPKDVAEPPNTGNVDLCLRKVISIHSEASITAFSSLNTANLGANSAEKISISSKLPFPELLDGGSLLSSSITEESNLTDKSDPVDPPASSEDSKSDHSKHPKPVIITSLITMENSNNAVDSVPMFRDVRHNESVFKLPTTELSFNGTLKHVQKLKPIVDPLSALTSSMGSEIYKFELPTETPEPVMSDNSNNSAFIEQKSESIYKMSDYEEKSEVSRSDATESTGDSQYEEYPRKEVEGDNKWGLEQSYSSLEASFDSGVRSPDMFSDDEEVAPEEVDFWDFLKDFEAHDKHKIKKMEATLSGVLPPPSVTIVKTDVTEMLKKYYCFLPAFSDQPVSPEVISTTPTKRTSYVKIPDAQLPDNIMQTTDSMSSIKIETKVDTETPIPSASSLESSTIEKPDSSCSNQSVISEKPSSSFGIVDVKPKISALIERSVSRSSISKESSHNDSELNTSACDKSVVLKMCTENEAKETPWPDLLKCRFHDVYYNVTRYSERLELLALRCGERFVGGETDSSVTVFSGGLQSPSSANKRKAMRLKVAQAKSPGRRLSHLARRRQAFCSAATIGEKAHTSTSKMVLIDKNFFPHRKLINSADRKSPRVRRTPGKRTPGRKTPGKKTPAKTPKTRSGGSSRKKAMRRLLLDPETLTRSQPTRETSKRALFISPENRKPMPQAPSTSVPLQAMKSKRNLFGSPVRPAETKSLDGSESDMFLKRKRDSVDGPVDYESRSKIAKSLSFGGDTIGSLKAGQSFSRRASEMFAARSNMAELDEHHRKKLLWAVSEALRVHGWRMQSPGFREKASLLARLTRRLLALPPHRARLAAPAHSTSETMLKIARMYVFAIIQGRSVDECFQEEQTRLANESNQKVSGYISASAYQQIKNKATTSTLSQSQIKENTCDGIKHEQPRSGSKNILQDKLLNVDTNSNSSSGLSMLDKTGLFKSNSMPSFEEAAKMRARRQISFDNVDFPKR</sequence>
<feature type="compositionally biased region" description="Basic residues" evidence="1">
    <location>
        <begin position="642"/>
        <end position="663"/>
    </location>
</feature>
<feature type="region of interest" description="Disordered" evidence="1">
    <location>
        <begin position="116"/>
        <end position="145"/>
    </location>
</feature>
<feature type="region of interest" description="Disordered" evidence="1">
    <location>
        <begin position="421"/>
        <end position="455"/>
    </location>
</feature>
<proteinExistence type="predicted"/>
<organism evidence="2 3">
    <name type="scientific">Plutella xylostella</name>
    <name type="common">Diamondback moth</name>
    <name type="synonym">Plutella maculipennis</name>
    <dbReference type="NCBI Taxonomy" id="51655"/>
    <lineage>
        <taxon>Eukaryota</taxon>
        <taxon>Metazoa</taxon>
        <taxon>Ecdysozoa</taxon>
        <taxon>Arthropoda</taxon>
        <taxon>Hexapoda</taxon>
        <taxon>Insecta</taxon>
        <taxon>Pterygota</taxon>
        <taxon>Neoptera</taxon>
        <taxon>Endopterygota</taxon>
        <taxon>Lepidoptera</taxon>
        <taxon>Glossata</taxon>
        <taxon>Ditrysia</taxon>
        <taxon>Yponomeutoidea</taxon>
        <taxon>Plutellidae</taxon>
        <taxon>Plutella</taxon>
    </lineage>
</organism>
<feature type="compositionally biased region" description="Basic and acidic residues" evidence="1">
    <location>
        <begin position="275"/>
        <end position="284"/>
    </location>
</feature>